<sequence length="124" mass="13785">MRCLFALAEPEAFEILGTSLGPAQSIFPLKVSDLHGAGHPPPQEPGARDFGEGVDLQPGSPLNYDFTELWCISAANWALCHPWRESYTTRYTYRSASVRGCMPLSSLPSRWRFCVCVQSVFCDI</sequence>
<organism evidence="2 3">
    <name type="scientific">Symbiodinium microadriaticum</name>
    <name type="common">Dinoflagellate</name>
    <name type="synonym">Zooxanthella microadriatica</name>
    <dbReference type="NCBI Taxonomy" id="2951"/>
    <lineage>
        <taxon>Eukaryota</taxon>
        <taxon>Sar</taxon>
        <taxon>Alveolata</taxon>
        <taxon>Dinophyceae</taxon>
        <taxon>Suessiales</taxon>
        <taxon>Symbiodiniaceae</taxon>
        <taxon>Symbiodinium</taxon>
    </lineage>
</organism>
<name>A0A1Q9DYI1_SYMMI</name>
<dbReference type="EMBL" id="LSRX01000333">
    <property type="protein sequence ID" value="OLQ00251.1"/>
    <property type="molecule type" value="Genomic_DNA"/>
</dbReference>
<dbReference type="AlphaFoldDB" id="A0A1Q9DYI1"/>
<evidence type="ECO:0000313" key="3">
    <source>
        <dbReference type="Proteomes" id="UP000186817"/>
    </source>
</evidence>
<evidence type="ECO:0000313" key="2">
    <source>
        <dbReference type="EMBL" id="OLQ00251.1"/>
    </source>
</evidence>
<keyword evidence="3" id="KW-1185">Reference proteome</keyword>
<dbReference type="Proteomes" id="UP000186817">
    <property type="component" value="Unassembled WGS sequence"/>
</dbReference>
<accession>A0A1Q9DYI1</accession>
<proteinExistence type="predicted"/>
<protein>
    <submittedName>
        <fullName evidence="2">Uncharacterized protein</fullName>
    </submittedName>
</protein>
<feature type="region of interest" description="Disordered" evidence="1">
    <location>
        <begin position="33"/>
        <end position="54"/>
    </location>
</feature>
<comment type="caution">
    <text evidence="2">The sequence shown here is derived from an EMBL/GenBank/DDBJ whole genome shotgun (WGS) entry which is preliminary data.</text>
</comment>
<evidence type="ECO:0000256" key="1">
    <source>
        <dbReference type="SAM" id="MobiDB-lite"/>
    </source>
</evidence>
<gene>
    <name evidence="2" type="ORF">AK812_SmicGene17097</name>
</gene>
<reference evidence="2 3" key="1">
    <citation type="submission" date="2016-02" db="EMBL/GenBank/DDBJ databases">
        <title>Genome analysis of coral dinoflagellate symbionts highlights evolutionary adaptations to a symbiotic lifestyle.</title>
        <authorList>
            <person name="Aranda M."/>
            <person name="Li Y."/>
            <person name="Liew Y.J."/>
            <person name="Baumgarten S."/>
            <person name="Simakov O."/>
            <person name="Wilson M."/>
            <person name="Piel J."/>
            <person name="Ashoor H."/>
            <person name="Bougouffa S."/>
            <person name="Bajic V.B."/>
            <person name="Ryu T."/>
            <person name="Ravasi T."/>
            <person name="Bayer T."/>
            <person name="Micklem G."/>
            <person name="Kim H."/>
            <person name="Bhak J."/>
            <person name="Lajeunesse T.C."/>
            <person name="Voolstra C.R."/>
        </authorList>
    </citation>
    <scope>NUCLEOTIDE SEQUENCE [LARGE SCALE GENOMIC DNA]</scope>
    <source>
        <strain evidence="2 3">CCMP2467</strain>
    </source>
</reference>